<reference evidence="2" key="1">
    <citation type="submission" date="2021-02" db="EMBL/GenBank/DDBJ databases">
        <authorList>
            <person name="Nowell W R."/>
        </authorList>
    </citation>
    <scope>NUCLEOTIDE SEQUENCE</scope>
</reference>
<gene>
    <name evidence="2" type="ORF">GIL414_LOCUS82255</name>
</gene>
<dbReference type="GO" id="GO:0031251">
    <property type="term" value="C:PAN complex"/>
    <property type="evidence" value="ECO:0007669"/>
    <property type="project" value="TreeGrafter"/>
</dbReference>
<accession>A0A8S3JII8</accession>
<dbReference type="PANTHER" id="PTHR15728">
    <property type="entry name" value="DEADENYLATION COMPLEX CATALYTIC SUBUNIT PAN2"/>
    <property type="match status" value="1"/>
</dbReference>
<dbReference type="InterPro" id="IPR050785">
    <property type="entry name" value="PAN2-PAN3_catalytic_subunit"/>
</dbReference>
<dbReference type="EMBL" id="CAJOBJ010359632">
    <property type="protein sequence ID" value="CAF5217122.1"/>
    <property type="molecule type" value="Genomic_DNA"/>
</dbReference>
<proteinExistence type="predicted"/>
<dbReference type="GO" id="GO:0000932">
    <property type="term" value="C:P-body"/>
    <property type="evidence" value="ECO:0007669"/>
    <property type="project" value="TreeGrafter"/>
</dbReference>
<dbReference type="Gene3D" id="2.130.10.10">
    <property type="entry name" value="YVTN repeat-like/Quinoprotein amine dehydrogenase"/>
    <property type="match status" value="1"/>
</dbReference>
<dbReference type="Proteomes" id="UP000681720">
    <property type="component" value="Unassembled WGS sequence"/>
</dbReference>
<evidence type="ECO:0000313" key="2">
    <source>
        <dbReference type="EMBL" id="CAF5217122.1"/>
    </source>
</evidence>
<dbReference type="GO" id="GO:0000289">
    <property type="term" value="P:nuclear-transcribed mRNA poly(A) tail shortening"/>
    <property type="evidence" value="ECO:0007669"/>
    <property type="project" value="TreeGrafter"/>
</dbReference>
<evidence type="ECO:0000313" key="3">
    <source>
        <dbReference type="Proteomes" id="UP000681720"/>
    </source>
</evidence>
<dbReference type="PANTHER" id="PTHR15728:SF0">
    <property type="entry name" value="PAN2-PAN3 DEADENYLATION COMPLEX CATALYTIC SUBUNIT PAN2"/>
    <property type="match status" value="1"/>
</dbReference>
<organism evidence="2 3">
    <name type="scientific">Rotaria magnacalcarata</name>
    <dbReference type="NCBI Taxonomy" id="392030"/>
    <lineage>
        <taxon>Eukaryota</taxon>
        <taxon>Metazoa</taxon>
        <taxon>Spiralia</taxon>
        <taxon>Gnathifera</taxon>
        <taxon>Rotifera</taxon>
        <taxon>Eurotatoria</taxon>
        <taxon>Bdelloidea</taxon>
        <taxon>Philodinida</taxon>
        <taxon>Philodinidae</taxon>
        <taxon>Rotaria</taxon>
    </lineage>
</organism>
<feature type="non-terminal residue" evidence="2">
    <location>
        <position position="1"/>
    </location>
</feature>
<dbReference type="AlphaFoldDB" id="A0A8S3JII8"/>
<dbReference type="SUPFAM" id="SSF50978">
    <property type="entry name" value="WD40 repeat-like"/>
    <property type="match status" value="1"/>
</dbReference>
<protein>
    <recommendedName>
        <fullName evidence="1">PAN2-PAN3 deadenylation complex catalytic subunit PAN2 N-terminal domain-containing protein</fullName>
    </recommendedName>
</protein>
<comment type="caution">
    <text evidence="2">The sequence shown here is derived from an EMBL/GenBank/DDBJ whole genome shotgun (WGS) entry which is preliminary data.</text>
</comment>
<evidence type="ECO:0000259" key="1">
    <source>
        <dbReference type="Pfam" id="PF20770"/>
    </source>
</evidence>
<dbReference type="GO" id="GO:0004535">
    <property type="term" value="F:poly(A)-specific ribonuclease activity"/>
    <property type="evidence" value="ECO:0007669"/>
    <property type="project" value="TreeGrafter"/>
</dbReference>
<name>A0A8S3JII8_9BILA</name>
<sequence>MIIKGRVASFYGCELRKYTGFRVSTTSDIRSILSITEGPLILTAPYLDNMQCMLMPQSHKQKKIYLGGYGGQLCEMDFDKKILLRQVSLDEGDCIILKYCTRNFIATGSTNGVVNLRDPNSLQVIQRFTPHHGSLSDLDINN</sequence>
<dbReference type="InterPro" id="IPR015943">
    <property type="entry name" value="WD40/YVTN_repeat-like_dom_sf"/>
</dbReference>
<dbReference type="InterPro" id="IPR036322">
    <property type="entry name" value="WD40_repeat_dom_sf"/>
</dbReference>
<dbReference type="InterPro" id="IPR048841">
    <property type="entry name" value="PAN2_N"/>
</dbReference>
<feature type="domain" description="PAN2-PAN3 deadenylation complex catalytic subunit PAN2 N-terminal" evidence="1">
    <location>
        <begin position="5"/>
        <end position="141"/>
    </location>
</feature>
<dbReference type="Pfam" id="PF20770">
    <property type="entry name" value="PAN2_N"/>
    <property type="match status" value="1"/>
</dbReference>